<comment type="similarity">
    <text evidence="9">Belongs to the CTF/NF-I family.</text>
</comment>
<evidence type="ECO:0000256" key="6">
    <source>
        <dbReference type="ARBA" id="ARBA00023159"/>
    </source>
</evidence>
<dbReference type="PANTHER" id="PTHR11492:SF3">
    <property type="entry name" value="NUCLEAR FACTOR 1 X-TYPE"/>
    <property type="match status" value="1"/>
</dbReference>
<evidence type="ECO:0000256" key="4">
    <source>
        <dbReference type="ARBA" id="ARBA00023015"/>
    </source>
</evidence>
<dbReference type="PANTHER" id="PTHR11492">
    <property type="entry name" value="NUCLEAR FACTOR I"/>
    <property type="match status" value="1"/>
</dbReference>
<accession>A0A3Q2P8G8</accession>
<feature type="region of interest" description="Disordered" evidence="10">
    <location>
        <begin position="437"/>
        <end position="500"/>
    </location>
</feature>
<evidence type="ECO:0000256" key="8">
    <source>
        <dbReference type="ARBA" id="ARBA00023242"/>
    </source>
</evidence>
<feature type="compositionally biased region" description="Pro residues" evidence="10">
    <location>
        <begin position="459"/>
        <end position="473"/>
    </location>
</feature>
<keyword evidence="11" id="KW-0472">Membrane</keyword>
<dbReference type="InterPro" id="IPR003619">
    <property type="entry name" value="MAD_homology1_Dwarfin-type"/>
</dbReference>
<dbReference type="InterPro" id="IPR000647">
    <property type="entry name" value="CTF/NFI"/>
</dbReference>
<dbReference type="GO" id="GO:0000981">
    <property type="term" value="F:DNA-binding transcription factor activity, RNA polymerase II-specific"/>
    <property type="evidence" value="ECO:0007669"/>
    <property type="project" value="TreeGrafter"/>
</dbReference>
<dbReference type="SMART" id="SM00523">
    <property type="entry name" value="DWA"/>
    <property type="match status" value="1"/>
</dbReference>
<dbReference type="GO" id="GO:0006260">
    <property type="term" value="P:DNA replication"/>
    <property type="evidence" value="ECO:0007669"/>
    <property type="project" value="UniProtKB-KW"/>
</dbReference>
<organism evidence="13 14">
    <name type="scientific">Fundulus heteroclitus</name>
    <name type="common">Killifish</name>
    <name type="synonym">Mummichog</name>
    <dbReference type="NCBI Taxonomy" id="8078"/>
    <lineage>
        <taxon>Eukaryota</taxon>
        <taxon>Metazoa</taxon>
        <taxon>Chordata</taxon>
        <taxon>Craniata</taxon>
        <taxon>Vertebrata</taxon>
        <taxon>Euteleostomi</taxon>
        <taxon>Actinopterygii</taxon>
        <taxon>Neopterygii</taxon>
        <taxon>Teleostei</taxon>
        <taxon>Neoteleostei</taxon>
        <taxon>Acanthomorphata</taxon>
        <taxon>Ovalentaria</taxon>
        <taxon>Atherinomorphae</taxon>
        <taxon>Cyprinodontiformes</taxon>
        <taxon>Fundulidae</taxon>
        <taxon>Fundulus</taxon>
    </lineage>
</organism>
<evidence type="ECO:0000256" key="9">
    <source>
        <dbReference type="RuleBase" id="RU000690"/>
    </source>
</evidence>
<reference evidence="13" key="2">
    <citation type="submission" date="2025-09" db="UniProtKB">
        <authorList>
            <consortium name="Ensembl"/>
        </authorList>
    </citation>
    <scope>IDENTIFICATION</scope>
</reference>
<dbReference type="Pfam" id="PF03165">
    <property type="entry name" value="MH1"/>
    <property type="match status" value="1"/>
</dbReference>
<dbReference type="Ensembl" id="ENSFHET00000001564.1">
    <property type="protein sequence ID" value="ENSFHEP00000008786.1"/>
    <property type="gene ID" value="ENSFHEG00000010119.1"/>
</dbReference>
<feature type="domain" description="CTF/NF-I" evidence="12">
    <location>
        <begin position="1"/>
        <end position="186"/>
    </location>
</feature>
<keyword evidence="8 9" id="KW-0539">Nucleus</keyword>
<dbReference type="AlphaFoldDB" id="A0A3Q2P8G8"/>
<evidence type="ECO:0000313" key="14">
    <source>
        <dbReference type="Proteomes" id="UP000265000"/>
    </source>
</evidence>
<dbReference type="PROSITE" id="PS00349">
    <property type="entry name" value="CTF_NFI_1"/>
    <property type="match status" value="1"/>
</dbReference>
<evidence type="ECO:0000313" key="13">
    <source>
        <dbReference type="Ensembl" id="ENSFHEP00000008786.1"/>
    </source>
</evidence>
<feature type="transmembrane region" description="Helical" evidence="11">
    <location>
        <begin position="537"/>
        <end position="557"/>
    </location>
</feature>
<comment type="subunit">
    <text evidence="2 9">Binds DNA as a homodimer.</text>
</comment>
<evidence type="ECO:0000256" key="11">
    <source>
        <dbReference type="SAM" id="Phobius"/>
    </source>
</evidence>
<evidence type="ECO:0000256" key="10">
    <source>
        <dbReference type="SAM" id="MobiDB-lite"/>
    </source>
</evidence>
<dbReference type="InterPro" id="IPR019548">
    <property type="entry name" value="CTF/NFI_DNA-bd_N"/>
</dbReference>
<dbReference type="GO" id="GO:0000978">
    <property type="term" value="F:RNA polymerase II cis-regulatory region sequence-specific DNA binding"/>
    <property type="evidence" value="ECO:0007669"/>
    <property type="project" value="TreeGrafter"/>
</dbReference>
<evidence type="ECO:0000256" key="2">
    <source>
        <dbReference type="ARBA" id="ARBA00011432"/>
    </source>
</evidence>
<keyword evidence="11" id="KW-1133">Transmembrane helix</keyword>
<evidence type="ECO:0000256" key="7">
    <source>
        <dbReference type="ARBA" id="ARBA00023163"/>
    </source>
</evidence>
<sequence>MDEFHPFIEALLPHVRAFAYTWFNLQARKRKYFKKHEKRMSKEEERAVKDELLGEKPEIKQKWASRLLAKLRKDIRPEFREDFVLTITGKKPPCCVLSNPDQKGKIRRIDCLRQADKVWRLDLVMVILFKGSPLESTDGERLVKSPQCTNPGLCVQPHHIGVSVKELDLYLAYFVHTPESGQSDSSSQQGDTDIKPPPNGHLSFQDCFVTSGVWNVAELVRVSQTPVATASGPNFSLAELDSSPSYYNINQVALGRRSLTSPPSTRSEVELYANLPRSSTKRKSLDDSELESPTDDVFYPGRSPAASSSQSSAWPNDMDAVQHHLASVQERKIKHENDGVQFPYHGLSSPGSLKKPGKFDFNALTSQTRSPRMAFTHHPLPVLAGVRPGSPRASASALHFPSSSIIQQSSPYFTHPTIRYHHQDPLKDFVQFVCTDGTGQPSAQPNGGGQSKMTGSFLLPPPPPVARPVPLPMPDSKTISTPTDGGLSSPASPSYSTPGSTAPNRFVGIGTRDNFLNIPQQTQVPCQPPSFTKHPHIHLLLLLLLLLPLCLCLFLPLRPSPAKSPTLHIAVYRCTFSSVRA</sequence>
<dbReference type="PROSITE" id="PS51080">
    <property type="entry name" value="CTF_NFI_2"/>
    <property type="match status" value="1"/>
</dbReference>
<dbReference type="Pfam" id="PF10524">
    <property type="entry name" value="NfI_DNAbd_pre-N"/>
    <property type="match status" value="1"/>
</dbReference>
<evidence type="ECO:0000256" key="1">
    <source>
        <dbReference type="ARBA" id="ARBA00004123"/>
    </source>
</evidence>
<dbReference type="Pfam" id="PF00859">
    <property type="entry name" value="CTF_NFI"/>
    <property type="match status" value="1"/>
</dbReference>
<keyword evidence="3 9" id="KW-0235">DNA replication</keyword>
<feature type="compositionally biased region" description="Low complexity" evidence="10">
    <location>
        <begin position="303"/>
        <end position="313"/>
    </location>
</feature>
<keyword evidence="4 9" id="KW-0805">Transcription regulation</keyword>
<name>A0A3Q2P8G8_FUNHE</name>
<comment type="function">
    <text evidence="9">Recognizes and binds the palindromic sequence 5'-TTGGCNNNNNGCCAA-3' present in viral and cellular promoters and in the origin of replication of adenovirus type 2. These proteins are individually capable of activating transcription and replication.</text>
</comment>
<keyword evidence="7 9" id="KW-0804">Transcription</keyword>
<keyword evidence="11" id="KW-0812">Transmembrane</keyword>
<keyword evidence="6 9" id="KW-0010">Activator</keyword>
<dbReference type="GeneTree" id="ENSGT00950000182916"/>
<dbReference type="GO" id="GO:0045893">
    <property type="term" value="P:positive regulation of DNA-templated transcription"/>
    <property type="evidence" value="ECO:0007669"/>
    <property type="project" value="UniProtKB-ARBA"/>
</dbReference>
<dbReference type="GO" id="GO:0005634">
    <property type="term" value="C:nucleus"/>
    <property type="evidence" value="ECO:0007669"/>
    <property type="project" value="UniProtKB-SubCell"/>
</dbReference>
<dbReference type="InterPro" id="IPR020604">
    <property type="entry name" value="CTF/NFI_DNA-bd-dom"/>
</dbReference>
<evidence type="ECO:0000259" key="12">
    <source>
        <dbReference type="PROSITE" id="PS51080"/>
    </source>
</evidence>
<feature type="compositionally biased region" description="Polar residues" evidence="10">
    <location>
        <begin position="489"/>
        <end position="500"/>
    </location>
</feature>
<dbReference type="InterPro" id="IPR019739">
    <property type="entry name" value="CTF/NFI_DNA-bd_CS"/>
</dbReference>
<comment type="subcellular location">
    <subcellularLocation>
        <location evidence="1 9">Nucleus</location>
    </subcellularLocation>
</comment>
<proteinExistence type="inferred from homology"/>
<keyword evidence="14" id="KW-1185">Reference proteome</keyword>
<evidence type="ECO:0000256" key="5">
    <source>
        <dbReference type="ARBA" id="ARBA00023125"/>
    </source>
</evidence>
<evidence type="ECO:0000256" key="3">
    <source>
        <dbReference type="ARBA" id="ARBA00022705"/>
    </source>
</evidence>
<keyword evidence="5 9" id="KW-0238">DNA-binding</keyword>
<dbReference type="Proteomes" id="UP000265000">
    <property type="component" value="Unplaced"/>
</dbReference>
<feature type="region of interest" description="Disordered" evidence="10">
    <location>
        <begin position="273"/>
        <end position="315"/>
    </location>
</feature>
<reference evidence="13" key="1">
    <citation type="submission" date="2025-08" db="UniProtKB">
        <authorList>
            <consortium name="Ensembl"/>
        </authorList>
    </citation>
    <scope>IDENTIFICATION</scope>
</reference>
<protein>
    <recommendedName>
        <fullName evidence="9">Nuclear factor 1</fullName>
    </recommendedName>
</protein>